<gene>
    <name evidence="2" type="ORF">FSB_LOCUS18520</name>
</gene>
<dbReference type="AlphaFoldDB" id="A0A2N9FTR6"/>
<organism evidence="2">
    <name type="scientific">Fagus sylvatica</name>
    <name type="common">Beechnut</name>
    <dbReference type="NCBI Taxonomy" id="28930"/>
    <lineage>
        <taxon>Eukaryota</taxon>
        <taxon>Viridiplantae</taxon>
        <taxon>Streptophyta</taxon>
        <taxon>Embryophyta</taxon>
        <taxon>Tracheophyta</taxon>
        <taxon>Spermatophyta</taxon>
        <taxon>Magnoliopsida</taxon>
        <taxon>eudicotyledons</taxon>
        <taxon>Gunneridae</taxon>
        <taxon>Pentapetalae</taxon>
        <taxon>rosids</taxon>
        <taxon>fabids</taxon>
        <taxon>Fagales</taxon>
        <taxon>Fagaceae</taxon>
        <taxon>Fagus</taxon>
    </lineage>
</organism>
<feature type="compositionally biased region" description="Polar residues" evidence="1">
    <location>
        <begin position="34"/>
        <end position="43"/>
    </location>
</feature>
<accession>A0A2N9FTR6</accession>
<name>A0A2N9FTR6_FAGSY</name>
<feature type="region of interest" description="Disordered" evidence="1">
    <location>
        <begin position="30"/>
        <end position="53"/>
    </location>
</feature>
<reference evidence="2" key="1">
    <citation type="submission" date="2018-02" db="EMBL/GenBank/DDBJ databases">
        <authorList>
            <person name="Cohen D.B."/>
            <person name="Kent A.D."/>
        </authorList>
    </citation>
    <scope>NUCLEOTIDE SEQUENCE</scope>
</reference>
<protein>
    <submittedName>
        <fullName evidence="2">Uncharacterized protein</fullName>
    </submittedName>
</protein>
<evidence type="ECO:0000256" key="1">
    <source>
        <dbReference type="SAM" id="MobiDB-lite"/>
    </source>
</evidence>
<evidence type="ECO:0000313" key="2">
    <source>
        <dbReference type="EMBL" id="SPC90638.1"/>
    </source>
</evidence>
<sequence length="180" mass="19563">MFTNRLSGFLGISTNTYRTQMETLKLMQEGGGSLRSSLTTAASDSGLRPRSQRATRIERVWRSSPVSRMLDMWNARSSDSLAVRAASGSMSTQSIEIELTFGFQYSDDAGSGSSGEGPMPGDLVLVVDESSSEGNADVEDVGGVVISQVANQQQSKREATVRGFQRRQWWRFPAAAVVEV</sequence>
<dbReference type="EMBL" id="OIVN01001165">
    <property type="protein sequence ID" value="SPC90638.1"/>
    <property type="molecule type" value="Genomic_DNA"/>
</dbReference>
<proteinExistence type="predicted"/>